<keyword evidence="2" id="KW-0560">Oxidoreductase</keyword>
<gene>
    <name evidence="4" type="ORF">HMPREF0179_02734</name>
</gene>
<sequence>MAIGQSKQRLDAEAKVTGRARYTDDMGLPGMRHAAYVHSTIAHGMVLSIDASEALALPGVEAVFTADDVPGFLFPTAGHPYSMDPSHGDVADRLLLTKHVRYYGDEVAVVVARDGLTARKAAHLVKVEYEPLPVMTSAETALAPGAPVLQPSVNPDGNLLKQHTLECNGTLDEALAAADVVVEGAYRTPTMQHCHLENQTAYAYMDDMRHIVIVSSTQIPHICRRVVGQALGIPWSSVRVIKPYIGGGFGNKQDVVLEPIVAFLTMKLDGAPVSMELTREECMLCTRVRHAFAMTARAGATKDGKLLGYGLDVLSNTGAYASHGHSIAAAGGSKVCYVYPHATYRFSAKTFYSNIPVGGACRGYGSPQTAYAIECLMDDTARALGMDPLDFRLKNTGRNGDISPLNGKPVATLGISDCLEEGRKKFRWDERKAACKAFNEEAVRTGSPLRRGVGVSAFSYGSGTYPANVEPGSARLILNQDGTVNLMTGATEIGQGADTAFAQMVSETLGVAYENIHVISTQDTDITPWDPGAYASRQTYTCAPAVHAVADGLRRKLLDYAAEMTGHTPAALTIAPTAQGDAVVFVRNPESVVVTLHDLAMDSFYNKDRGGQLSAEASFKTRQNPPSFGGCFAEVEVDIDLCKVRITHILNVHDAGVIINPALATAQVHGGMGMGIGWALYEELLVDPATGRVHNNNLLDYKFPTTCDIPDLACAFVETQEPSGVYGNKSLGEPPLISPAPALRNAVLDATGVAVNAIPMTPKLLFEEFVKAGLIKG</sequence>
<dbReference type="InterPro" id="IPR036856">
    <property type="entry name" value="Ald_Oxase/Xan_DH_a/b_sf"/>
</dbReference>
<dbReference type="Gene3D" id="3.30.365.10">
    <property type="entry name" value="Aldehyde oxidase/xanthine dehydrogenase, molybdopterin binding domain"/>
    <property type="match status" value="4"/>
</dbReference>
<dbReference type="Pfam" id="PF01315">
    <property type="entry name" value="Ald_Xan_dh_C"/>
    <property type="match status" value="1"/>
</dbReference>
<dbReference type="Proteomes" id="UP000006034">
    <property type="component" value="Unassembled WGS sequence"/>
</dbReference>
<evidence type="ECO:0000256" key="2">
    <source>
        <dbReference type="ARBA" id="ARBA00023002"/>
    </source>
</evidence>
<dbReference type="STRING" id="563192.HMPREF0179_02734"/>
<dbReference type="PANTHER" id="PTHR11908:SF132">
    <property type="entry name" value="ALDEHYDE OXIDASE 1-RELATED"/>
    <property type="match status" value="1"/>
</dbReference>
<dbReference type="RefSeq" id="WP_005028776.1">
    <property type="nucleotide sequence ID" value="NZ_KE150238.1"/>
</dbReference>
<reference evidence="4 5" key="1">
    <citation type="submission" date="2010-10" db="EMBL/GenBank/DDBJ databases">
        <authorList>
            <consortium name="The Broad Institute Genome Sequencing Platform"/>
            <person name="Ward D."/>
            <person name="Earl A."/>
            <person name="Feldgarden M."/>
            <person name="Young S.K."/>
            <person name="Gargeya S."/>
            <person name="Zeng Q."/>
            <person name="Alvarado L."/>
            <person name="Berlin A."/>
            <person name="Bochicchio J."/>
            <person name="Chapman S.B."/>
            <person name="Chen Z."/>
            <person name="Freedman E."/>
            <person name="Gellesch M."/>
            <person name="Goldberg J."/>
            <person name="Griggs A."/>
            <person name="Gujja S."/>
            <person name="Heilman E."/>
            <person name="Heiman D."/>
            <person name="Howarth C."/>
            <person name="Mehta T."/>
            <person name="Neiman D."/>
            <person name="Pearson M."/>
            <person name="Roberts A."/>
            <person name="Saif S."/>
            <person name="Shea T."/>
            <person name="Shenoy N."/>
            <person name="Sisk P."/>
            <person name="Stolte C."/>
            <person name="Sykes S."/>
            <person name="White J."/>
            <person name="Yandava C."/>
            <person name="Allen-Vercoe E."/>
            <person name="Sibley C."/>
            <person name="Ambrose C.E."/>
            <person name="Strauss J."/>
            <person name="Daigneault M."/>
            <person name="Haas B."/>
            <person name="Nusbaum C."/>
            <person name="Birren B."/>
        </authorList>
    </citation>
    <scope>NUCLEOTIDE SEQUENCE [LARGE SCALE GENOMIC DNA]</scope>
    <source>
        <strain evidence="4 5">3_1_6</strain>
    </source>
</reference>
<dbReference type="AlphaFoldDB" id="E5Y966"/>
<dbReference type="Pfam" id="PF02738">
    <property type="entry name" value="MoCoBD_1"/>
    <property type="match status" value="1"/>
</dbReference>
<dbReference type="GO" id="GO:0004854">
    <property type="term" value="F:xanthine dehydrogenase activity"/>
    <property type="evidence" value="ECO:0007669"/>
    <property type="project" value="InterPro"/>
</dbReference>
<dbReference type="SUPFAM" id="SSF54665">
    <property type="entry name" value="CO dehydrogenase molybdoprotein N-domain-like"/>
    <property type="match status" value="1"/>
</dbReference>
<dbReference type="InterPro" id="IPR046867">
    <property type="entry name" value="AldOxase/xan_DH_MoCoBD2"/>
</dbReference>
<dbReference type="Gene3D" id="3.90.1170.50">
    <property type="entry name" value="Aldehyde oxidase/xanthine dehydrogenase, a/b hammerhead"/>
    <property type="match status" value="1"/>
</dbReference>
<comment type="caution">
    <text evidence="4">The sequence shown here is derived from an EMBL/GenBank/DDBJ whole genome shotgun (WGS) entry which is preliminary data.</text>
</comment>
<proteinExistence type="predicted"/>
<dbReference type="InterPro" id="IPR000674">
    <property type="entry name" value="Ald_Oxase/Xan_DH_a/b"/>
</dbReference>
<dbReference type="GO" id="GO:0002197">
    <property type="term" value="C:xanthine dehydrogenase complex"/>
    <property type="evidence" value="ECO:0007669"/>
    <property type="project" value="InterPro"/>
</dbReference>
<evidence type="ECO:0000256" key="1">
    <source>
        <dbReference type="ARBA" id="ARBA00022505"/>
    </source>
</evidence>
<dbReference type="NCBIfam" id="NF007426">
    <property type="entry name" value="PRK09970.1"/>
    <property type="match status" value="1"/>
</dbReference>
<dbReference type="PANTHER" id="PTHR11908">
    <property type="entry name" value="XANTHINE DEHYDROGENASE"/>
    <property type="match status" value="1"/>
</dbReference>
<dbReference type="EMBL" id="ADCP02000001">
    <property type="protein sequence ID" value="EFV43420.1"/>
    <property type="molecule type" value="Genomic_DNA"/>
</dbReference>
<dbReference type="SMART" id="SM01008">
    <property type="entry name" value="Ald_Xan_dh_C"/>
    <property type="match status" value="1"/>
</dbReference>
<dbReference type="GeneID" id="78084870"/>
<keyword evidence="1" id="KW-0500">Molybdenum</keyword>
<dbReference type="eggNOG" id="COG1529">
    <property type="taxonomic scope" value="Bacteria"/>
</dbReference>
<protein>
    <submittedName>
        <fullName evidence="4">Xanthine dehydrogenase molybdenum-binding subunit</fullName>
    </submittedName>
</protein>
<keyword evidence="5" id="KW-1185">Reference proteome</keyword>
<organism evidence="4 5">
    <name type="scientific">Bilophila wadsworthia (strain 3_1_6)</name>
    <dbReference type="NCBI Taxonomy" id="563192"/>
    <lineage>
        <taxon>Bacteria</taxon>
        <taxon>Pseudomonadati</taxon>
        <taxon>Thermodesulfobacteriota</taxon>
        <taxon>Desulfovibrionia</taxon>
        <taxon>Desulfovibrionales</taxon>
        <taxon>Desulfovibrionaceae</taxon>
        <taxon>Bilophila</taxon>
    </lineage>
</organism>
<dbReference type="InterPro" id="IPR016208">
    <property type="entry name" value="Ald_Oxase/xanthine_DH-like"/>
</dbReference>
<dbReference type="NCBIfam" id="NF043082">
    <property type="entry name" value="XdhA_XDHase"/>
    <property type="match status" value="1"/>
</dbReference>
<dbReference type="InterPro" id="IPR050028">
    <property type="entry name" value="XdhA_XDHase"/>
</dbReference>
<dbReference type="GO" id="GO:0005506">
    <property type="term" value="F:iron ion binding"/>
    <property type="evidence" value="ECO:0007669"/>
    <property type="project" value="InterPro"/>
</dbReference>
<dbReference type="InterPro" id="IPR037165">
    <property type="entry name" value="AldOxase/xan_DH_Mopterin-bd_sf"/>
</dbReference>
<feature type="domain" description="Aldehyde oxidase/xanthine dehydrogenase a/b hammerhead" evidence="3">
    <location>
        <begin position="17"/>
        <end position="133"/>
    </location>
</feature>
<dbReference type="OrthoDB" id="9775084at2"/>
<dbReference type="HOGENOM" id="CLU_001681_2_3_7"/>
<evidence type="ECO:0000313" key="5">
    <source>
        <dbReference type="Proteomes" id="UP000006034"/>
    </source>
</evidence>
<evidence type="ECO:0000313" key="4">
    <source>
        <dbReference type="EMBL" id="EFV43420.1"/>
    </source>
</evidence>
<dbReference type="InterPro" id="IPR008274">
    <property type="entry name" value="AldOxase/xan_DH_MoCoBD1"/>
</dbReference>
<dbReference type="Pfam" id="PF20256">
    <property type="entry name" value="MoCoBD_2"/>
    <property type="match status" value="1"/>
</dbReference>
<name>E5Y966_BILW3</name>
<evidence type="ECO:0000259" key="3">
    <source>
        <dbReference type="SMART" id="SM01008"/>
    </source>
</evidence>
<dbReference type="SUPFAM" id="SSF56003">
    <property type="entry name" value="Molybdenum cofactor-binding domain"/>
    <property type="match status" value="1"/>
</dbReference>
<reference evidence="4 5" key="2">
    <citation type="submission" date="2013-04" db="EMBL/GenBank/DDBJ databases">
        <title>The Genome Sequence of Bilophila wadsworthia 3_1_6.</title>
        <authorList>
            <consortium name="The Broad Institute Genomics Platform"/>
            <person name="Earl A."/>
            <person name="Ward D."/>
            <person name="Feldgarden M."/>
            <person name="Gevers D."/>
            <person name="Sibley C."/>
            <person name="Strauss J."/>
            <person name="Allen-Vercoe E."/>
            <person name="Walker B."/>
            <person name="Young S."/>
            <person name="Zeng Q."/>
            <person name="Gargeya S."/>
            <person name="Fitzgerald M."/>
            <person name="Haas B."/>
            <person name="Abouelleil A."/>
            <person name="Allen A.W."/>
            <person name="Alvarado L."/>
            <person name="Arachchi H.M."/>
            <person name="Berlin A.M."/>
            <person name="Chapman S.B."/>
            <person name="Gainer-Dewar J."/>
            <person name="Goldberg J."/>
            <person name="Griggs A."/>
            <person name="Gujja S."/>
            <person name="Hansen M."/>
            <person name="Howarth C."/>
            <person name="Imamovic A."/>
            <person name="Ireland A."/>
            <person name="Larimer J."/>
            <person name="McCowan C."/>
            <person name="Murphy C."/>
            <person name="Pearson M."/>
            <person name="Poon T.W."/>
            <person name="Priest M."/>
            <person name="Roberts A."/>
            <person name="Saif S."/>
            <person name="Shea T."/>
            <person name="Sisk P."/>
            <person name="Sykes S."/>
            <person name="Wortman J."/>
            <person name="Nusbaum C."/>
            <person name="Birren B."/>
        </authorList>
    </citation>
    <scope>NUCLEOTIDE SEQUENCE [LARGE SCALE GENOMIC DNA]</scope>
    <source>
        <strain evidence="4 5">3_1_6</strain>
    </source>
</reference>
<accession>E5Y966</accession>